<dbReference type="InterPro" id="IPR050100">
    <property type="entry name" value="TRAFAC_GTPase_members"/>
</dbReference>
<dbReference type="NCBIfam" id="NF003013">
    <property type="entry name" value="PRK03846.1"/>
    <property type="match status" value="1"/>
</dbReference>
<dbReference type="CDD" id="cd03695">
    <property type="entry name" value="CysN_NodQ_II"/>
    <property type="match status" value="1"/>
</dbReference>
<comment type="function">
    <text evidence="2">APS kinase catalyzes the synthesis of activated sulfate.</text>
</comment>
<dbReference type="PRINTS" id="PR00315">
    <property type="entry name" value="ELONGATNFCT"/>
</dbReference>
<dbReference type="CDD" id="cd02027">
    <property type="entry name" value="APSK"/>
    <property type="match status" value="1"/>
</dbReference>
<evidence type="ECO:0000313" key="16">
    <source>
        <dbReference type="EMBL" id="MEF2155258.1"/>
    </source>
</evidence>
<dbReference type="CDD" id="cd04166">
    <property type="entry name" value="CysN_ATPS"/>
    <property type="match status" value="1"/>
</dbReference>
<dbReference type="HAMAP" id="MF_00065">
    <property type="entry name" value="Adenylyl_sulf_kinase"/>
    <property type="match status" value="1"/>
</dbReference>
<dbReference type="InterPro" id="IPR027417">
    <property type="entry name" value="P-loop_NTPase"/>
</dbReference>
<dbReference type="PROSITE" id="PS51722">
    <property type="entry name" value="G_TR_2"/>
    <property type="match status" value="1"/>
</dbReference>
<dbReference type="EMBL" id="JAZHBO010000001">
    <property type="protein sequence ID" value="MEF2155258.1"/>
    <property type="molecule type" value="Genomic_DNA"/>
</dbReference>
<comment type="similarity">
    <text evidence="4">In the C-terminal section; belongs to the APS kinase family.</text>
</comment>
<feature type="active site" description="Phosphoserine intermediate" evidence="14">
    <location>
        <position position="542"/>
    </location>
</feature>
<gene>
    <name evidence="13 16" type="primary">cysN</name>
    <name evidence="14" type="synonym">cysC</name>
    <name evidence="16" type="ORF">V3390_03300</name>
</gene>
<sequence>MASVDTRPSAAQVLLQSAETKSLLRFITCGSVDDGKSTLIGRLIYESQGLLTDQLTALESDSRKHGTQGEGLDFALLMDGLEAEREQGITIDVAYRYFETPTRKFIVADCPGHEQYTRNMVTGASTADAAIVLVDVTKGLLLQTRRHAYLLSLLGVRHVILAVNKMDLASYSHERFVEIEGEFSKLASSLGLKQIWSVPISALQGDNLTALSDRMPWYKGPALLELLHQLPDLEAPDSQRAWRLPVQYVNRPSSDFRGYAGTLLGGGKLHEGDSVRVLPAGTVSSIARVIGPSGDLDRASHGQAITVTLANEVDVSRGDVLVAADSPCEIADQFAAHIVWMDEQPLLPGRSYWLQIGARTVAAQVTEIKHRVDINTQEYIAAKRLELNEIGFCNLYLDRAIPFETYEQLRELGSFVLIDRQTYSTAAAGMIRFALRRSANLHWQALDIDKQARANIKQQTPKCIWFTGLSGSGKSTIANLVERKLLALGHHTYILDGDNIRHGLSKDLGFSDEDRVENIRRVAEVAKLMTDAGLIVLVSFISPFRSDREMARRLFPDGEFIEAFVDTSLELAESRDVKGLYAKARAGQLKNFTGIDSPYEPPESPELTLATATASAEELADQVVSRCLAPDSDA</sequence>
<evidence type="ECO:0000256" key="2">
    <source>
        <dbReference type="ARBA" id="ARBA00002357"/>
    </source>
</evidence>
<comment type="function">
    <text evidence="13">With CysD forms the ATP sulfurylase (ATPS) that catalyzes the adenylation of sulfate producing adenosine 5'-phosphosulfate (APS) and diphosphate, the first enzymatic step in sulfur assimilation pathway. APS synthesis involves the formation of a high-energy phosphoric-sulfuric acid anhydride bond driven by GTP hydrolysis by CysN coupled to ATP hydrolysis by CysD.</text>
</comment>
<name>A0ABU7UYZ0_9GAMM</name>
<comment type="caution">
    <text evidence="16">The sequence shown here is derived from an EMBL/GenBank/DDBJ whole genome shotgun (WGS) entry which is preliminary data.</text>
</comment>
<dbReference type="Gene3D" id="2.40.30.10">
    <property type="entry name" value="Translation factors"/>
    <property type="match status" value="2"/>
</dbReference>
<evidence type="ECO:0000256" key="3">
    <source>
        <dbReference type="ARBA" id="ARBA00004806"/>
    </source>
</evidence>
<dbReference type="Gene3D" id="3.40.50.300">
    <property type="entry name" value="P-loop containing nucleotide triphosphate hydrolases"/>
    <property type="match status" value="2"/>
</dbReference>
<dbReference type="Pfam" id="PF01583">
    <property type="entry name" value="APS_kinase"/>
    <property type="match status" value="1"/>
</dbReference>
<keyword evidence="6 13" id="KW-0808">Transferase</keyword>
<dbReference type="InterPro" id="IPR054696">
    <property type="entry name" value="GTP-eEF1A_C"/>
</dbReference>
<keyword evidence="9 13" id="KW-0067">ATP-binding</keyword>
<dbReference type="NCBIfam" id="TIGR00455">
    <property type="entry name" value="apsK"/>
    <property type="match status" value="1"/>
</dbReference>
<dbReference type="InterPro" id="IPR000795">
    <property type="entry name" value="T_Tr_GTP-bd_dom"/>
</dbReference>
<evidence type="ECO:0000256" key="1">
    <source>
        <dbReference type="ARBA" id="ARBA00001823"/>
    </source>
</evidence>
<keyword evidence="7 13" id="KW-0548">Nucleotidyltransferase</keyword>
<evidence type="ECO:0000256" key="10">
    <source>
        <dbReference type="ARBA" id="ARBA00023134"/>
    </source>
</evidence>
<dbReference type="HAMAP" id="MF_00062">
    <property type="entry name" value="Sulf_adenylyltr_sub1"/>
    <property type="match status" value="1"/>
</dbReference>
<dbReference type="Proteomes" id="UP001356170">
    <property type="component" value="Unassembled WGS sequence"/>
</dbReference>
<evidence type="ECO:0000256" key="6">
    <source>
        <dbReference type="ARBA" id="ARBA00022679"/>
    </source>
</evidence>
<dbReference type="InterPro" id="IPR009001">
    <property type="entry name" value="Transl_elong_EF1A/Init_IF2_C"/>
</dbReference>
<keyword evidence="17" id="KW-1185">Reference proteome</keyword>
<dbReference type="EC" id="2.7.7.4" evidence="13"/>
<proteinExistence type="inferred from homology"/>
<dbReference type="NCBIfam" id="NF003478">
    <property type="entry name" value="PRK05124.1"/>
    <property type="match status" value="1"/>
</dbReference>
<dbReference type="Pfam" id="PF00009">
    <property type="entry name" value="GTP_EFTU"/>
    <property type="match status" value="1"/>
</dbReference>
<dbReference type="InterPro" id="IPR009000">
    <property type="entry name" value="Transl_B-barrel_sf"/>
</dbReference>
<organism evidence="16 17">
    <name type="scientific">Aquilutibacter rugosus</name>
    <dbReference type="NCBI Taxonomy" id="3115820"/>
    <lineage>
        <taxon>Bacteria</taxon>
        <taxon>Pseudomonadati</taxon>
        <taxon>Pseudomonadota</taxon>
        <taxon>Gammaproteobacteria</taxon>
        <taxon>Lysobacterales</taxon>
        <taxon>Lysobacteraceae</taxon>
        <taxon>Aquilutibacter</taxon>
    </lineage>
</organism>
<keyword evidence="14" id="KW-0597">Phosphoprotein</keyword>
<dbReference type="InterPro" id="IPR011779">
    <property type="entry name" value="SO4_adenylTrfase_lsu"/>
</dbReference>
<evidence type="ECO:0000256" key="14">
    <source>
        <dbReference type="HAMAP-Rule" id="MF_00065"/>
    </source>
</evidence>
<comment type="function">
    <text evidence="14">Catalyzes the synthesis of activated sulfate.</text>
</comment>
<dbReference type="InterPro" id="IPR002891">
    <property type="entry name" value="APS"/>
</dbReference>
<evidence type="ECO:0000256" key="9">
    <source>
        <dbReference type="ARBA" id="ARBA00022840"/>
    </source>
</evidence>
<feature type="domain" description="Tr-type G" evidence="15">
    <location>
        <begin position="21"/>
        <end position="237"/>
    </location>
</feature>
<evidence type="ECO:0000259" key="15">
    <source>
        <dbReference type="PROSITE" id="PS51722"/>
    </source>
</evidence>
<feature type="binding site" evidence="14">
    <location>
        <begin position="468"/>
        <end position="475"/>
    </location>
    <ligand>
        <name>ATP</name>
        <dbReference type="ChEBI" id="CHEBI:30616"/>
    </ligand>
</feature>
<comment type="similarity">
    <text evidence="5">In the N-terminal section; belongs to the TRAFAC class translation factor GTPase superfamily. Classic translation factor GTPase family. CysN/NodQ subfamily.</text>
</comment>
<dbReference type="Pfam" id="PF22594">
    <property type="entry name" value="GTP-eEF1A_C"/>
    <property type="match status" value="1"/>
</dbReference>
<evidence type="ECO:0000256" key="11">
    <source>
        <dbReference type="ARBA" id="ARBA00023268"/>
    </source>
</evidence>
<comment type="similarity">
    <text evidence="13">Belongs to the TRAFAC class translation factor GTPase superfamily. Classic translation factor GTPase family. CysN/NodQ subfamily.</text>
</comment>
<evidence type="ECO:0000256" key="4">
    <source>
        <dbReference type="ARBA" id="ARBA00005438"/>
    </source>
</evidence>
<comment type="similarity">
    <text evidence="14">Belongs to the APS kinase family.</text>
</comment>
<dbReference type="InterPro" id="IPR059117">
    <property type="entry name" value="APS_kinase_dom"/>
</dbReference>
<keyword evidence="11" id="KW-0511">Multifunctional enzyme</keyword>
<dbReference type="NCBIfam" id="TIGR02034">
    <property type="entry name" value="CysN"/>
    <property type="match status" value="1"/>
</dbReference>
<dbReference type="SUPFAM" id="SSF52540">
    <property type="entry name" value="P-loop containing nucleoside triphosphate hydrolases"/>
    <property type="match status" value="2"/>
</dbReference>
<evidence type="ECO:0000256" key="7">
    <source>
        <dbReference type="ARBA" id="ARBA00022695"/>
    </source>
</evidence>
<evidence type="ECO:0000256" key="5">
    <source>
        <dbReference type="ARBA" id="ARBA00007237"/>
    </source>
</evidence>
<comment type="pathway">
    <text evidence="13">Sulfur metabolism; hydrogen sulfide biosynthesis; sulfite from sulfate: step 1/3.</text>
</comment>
<dbReference type="EC" id="2.7.1.25" evidence="14"/>
<reference evidence="16 17" key="1">
    <citation type="submission" date="2024-01" db="EMBL/GenBank/DDBJ databases">
        <title>Novel species of the genus Luteimonas isolated from rivers.</title>
        <authorList>
            <person name="Lu H."/>
        </authorList>
    </citation>
    <scope>NUCLEOTIDE SEQUENCE [LARGE SCALE GENOMIC DNA]</scope>
    <source>
        <strain evidence="16 17">FXH3W</strain>
    </source>
</reference>
<dbReference type="NCBIfam" id="NF004035">
    <property type="entry name" value="PRK05506.1"/>
    <property type="match status" value="1"/>
</dbReference>
<dbReference type="PROSITE" id="PS00301">
    <property type="entry name" value="G_TR_1"/>
    <property type="match status" value="1"/>
</dbReference>
<keyword evidence="8 13" id="KW-0547">Nucleotide-binding</keyword>
<evidence type="ECO:0000256" key="13">
    <source>
        <dbReference type="HAMAP-Rule" id="MF_00062"/>
    </source>
</evidence>
<keyword evidence="10 13" id="KW-0342">GTP-binding</keyword>
<comment type="catalytic activity">
    <reaction evidence="1 14">
        <text>adenosine 5'-phosphosulfate + ATP = 3'-phosphoadenylyl sulfate + ADP + H(+)</text>
        <dbReference type="Rhea" id="RHEA:24152"/>
        <dbReference type="ChEBI" id="CHEBI:15378"/>
        <dbReference type="ChEBI" id="CHEBI:30616"/>
        <dbReference type="ChEBI" id="CHEBI:58243"/>
        <dbReference type="ChEBI" id="CHEBI:58339"/>
        <dbReference type="ChEBI" id="CHEBI:456216"/>
        <dbReference type="EC" id="2.7.1.25"/>
    </reaction>
</comment>
<dbReference type="PANTHER" id="PTHR23115">
    <property type="entry name" value="TRANSLATION FACTOR"/>
    <property type="match status" value="1"/>
</dbReference>
<dbReference type="SUPFAM" id="SSF50447">
    <property type="entry name" value="Translation proteins"/>
    <property type="match status" value="1"/>
</dbReference>
<dbReference type="CDD" id="cd04095">
    <property type="entry name" value="CysN_NoDQ_III"/>
    <property type="match status" value="1"/>
</dbReference>
<dbReference type="RefSeq" id="WP_331703331.1">
    <property type="nucleotide sequence ID" value="NZ_JAZHBO010000001.1"/>
</dbReference>
<dbReference type="SUPFAM" id="SSF50465">
    <property type="entry name" value="EF-Tu/eEF-1alpha/eIF2-gamma C-terminal domain"/>
    <property type="match status" value="1"/>
</dbReference>
<comment type="subunit">
    <text evidence="13">Heterodimer composed of CysD, the smaller subunit, and CysN.</text>
</comment>
<feature type="binding site" evidence="13">
    <location>
        <begin position="30"/>
        <end position="37"/>
    </location>
    <ligand>
        <name>GTP</name>
        <dbReference type="ChEBI" id="CHEBI:37565"/>
    </ligand>
</feature>
<evidence type="ECO:0000256" key="8">
    <source>
        <dbReference type="ARBA" id="ARBA00022741"/>
    </source>
</evidence>
<evidence type="ECO:0000313" key="17">
    <source>
        <dbReference type="Proteomes" id="UP001356170"/>
    </source>
</evidence>
<comment type="pathway">
    <text evidence="3 14">Sulfur metabolism; hydrogen sulfide biosynthesis; sulfite from sulfate: step 2/3.</text>
</comment>
<dbReference type="GO" id="GO:0004781">
    <property type="term" value="F:sulfate adenylyltransferase (ATP) activity"/>
    <property type="evidence" value="ECO:0007669"/>
    <property type="project" value="UniProtKB-EC"/>
</dbReference>
<evidence type="ECO:0000256" key="12">
    <source>
        <dbReference type="ARBA" id="ARBA00049370"/>
    </source>
</evidence>
<dbReference type="InterPro" id="IPR031157">
    <property type="entry name" value="G_TR_CS"/>
</dbReference>
<comment type="catalytic activity">
    <reaction evidence="12 13">
        <text>sulfate + ATP + H(+) = adenosine 5'-phosphosulfate + diphosphate</text>
        <dbReference type="Rhea" id="RHEA:18133"/>
        <dbReference type="ChEBI" id="CHEBI:15378"/>
        <dbReference type="ChEBI" id="CHEBI:16189"/>
        <dbReference type="ChEBI" id="CHEBI:30616"/>
        <dbReference type="ChEBI" id="CHEBI:33019"/>
        <dbReference type="ChEBI" id="CHEBI:58243"/>
        <dbReference type="EC" id="2.7.7.4"/>
    </reaction>
</comment>
<feature type="binding site" evidence="13">
    <location>
        <begin position="164"/>
        <end position="167"/>
    </location>
    <ligand>
        <name>GTP</name>
        <dbReference type="ChEBI" id="CHEBI:37565"/>
    </ligand>
</feature>
<dbReference type="InterPro" id="IPR044138">
    <property type="entry name" value="CysN_II"/>
</dbReference>
<keyword evidence="14" id="KW-0418">Kinase</keyword>
<accession>A0ABU7UYZ0</accession>
<protein>
    <recommendedName>
        <fullName evidence="13 14">Multifunctional fusion protein</fullName>
    </recommendedName>
    <domain>
        <recommendedName>
            <fullName evidence="13">Sulfate adenylyltransferase subunit 1</fullName>
            <ecNumber evidence="13">2.7.7.4</ecNumber>
        </recommendedName>
        <alternativeName>
            <fullName evidence="13">ATP-sulfurylase large subunit</fullName>
        </alternativeName>
        <alternativeName>
            <fullName evidence="13">Sulfate adenylate transferase</fullName>
            <shortName evidence="13">SAT</shortName>
        </alternativeName>
    </domain>
    <domain>
        <recommendedName>
            <fullName evidence="14">Adenylyl-sulfate kinase</fullName>
            <ecNumber evidence="14">2.7.1.25</ecNumber>
        </recommendedName>
        <alternativeName>
            <fullName evidence="14">APS kinase</fullName>
        </alternativeName>
        <alternativeName>
            <fullName evidence="14">ATP adenosine-5'-phosphosulfate 3'-phosphotransferase</fullName>
        </alternativeName>
        <alternativeName>
            <fullName evidence="14">Adenosine-5'-phosphosulfate kinase</fullName>
        </alternativeName>
    </domain>
</protein>
<feature type="binding site" evidence="13">
    <location>
        <begin position="109"/>
        <end position="113"/>
    </location>
    <ligand>
        <name>GTP</name>
        <dbReference type="ChEBI" id="CHEBI:37565"/>
    </ligand>
</feature>
<dbReference type="InterPro" id="IPR041757">
    <property type="entry name" value="CysN_GTP-bd"/>
</dbReference>
<dbReference type="InterPro" id="IPR044139">
    <property type="entry name" value="CysN_NoDQ_III"/>
</dbReference>